<reference evidence="2 3" key="1">
    <citation type="submission" date="2017-08" db="EMBL/GenBank/DDBJ databases">
        <authorList>
            <person name="de Groot N.N."/>
        </authorList>
    </citation>
    <scope>NUCLEOTIDE SEQUENCE [LARGE SCALE GENOMIC DNA]</scope>
    <source>
        <strain evidence="2 3">HM2</strain>
    </source>
</reference>
<protein>
    <recommendedName>
        <fullName evidence="4">Lipoprotein</fullName>
    </recommendedName>
</protein>
<organism evidence="2 3">
    <name type="scientific">Fibrobacter succinogenes</name>
    <name type="common">Bacteroides succinogenes</name>
    <dbReference type="NCBI Taxonomy" id="833"/>
    <lineage>
        <taxon>Bacteria</taxon>
        <taxon>Pseudomonadati</taxon>
        <taxon>Fibrobacterota</taxon>
        <taxon>Fibrobacteria</taxon>
        <taxon>Fibrobacterales</taxon>
        <taxon>Fibrobacteraceae</taxon>
        <taxon>Fibrobacter</taxon>
    </lineage>
</organism>
<feature type="signal peptide" evidence="1">
    <location>
        <begin position="1"/>
        <end position="20"/>
    </location>
</feature>
<dbReference type="PROSITE" id="PS51257">
    <property type="entry name" value="PROKAR_LIPOPROTEIN"/>
    <property type="match status" value="1"/>
</dbReference>
<gene>
    <name evidence="2" type="ORF">SAMN05661053_2341</name>
</gene>
<evidence type="ECO:0000313" key="2">
    <source>
        <dbReference type="EMBL" id="SUQ24927.1"/>
    </source>
</evidence>
<evidence type="ECO:0008006" key="4">
    <source>
        <dbReference type="Google" id="ProtNLM"/>
    </source>
</evidence>
<feature type="chain" id="PRO_5016690163" description="Lipoprotein" evidence="1">
    <location>
        <begin position="21"/>
        <end position="161"/>
    </location>
</feature>
<evidence type="ECO:0000313" key="3">
    <source>
        <dbReference type="Proteomes" id="UP000255423"/>
    </source>
</evidence>
<proteinExistence type="predicted"/>
<dbReference type="RefSeq" id="WP_088660788.1">
    <property type="nucleotide sequence ID" value="NZ_UHJL01000003.1"/>
</dbReference>
<sequence>MKKLFLTALAAISLAFMACAPSKIEIQEASSMSDVLIEVRQVLNDSISLYVGNVFYLNSRQIVADEMFPLEASTRDPSEFEKLTPTDVINSDEEFLSYLRRKAPDMMNVGIVIGETAYNEVGFEEAIAVEKLTKIFQKIQGGSLTLFHEKEGHLTDMKKIY</sequence>
<evidence type="ECO:0000256" key="1">
    <source>
        <dbReference type="SAM" id="SignalP"/>
    </source>
</evidence>
<keyword evidence="1" id="KW-0732">Signal</keyword>
<dbReference type="Proteomes" id="UP000255423">
    <property type="component" value="Unassembled WGS sequence"/>
</dbReference>
<dbReference type="EMBL" id="UHJL01000003">
    <property type="protein sequence ID" value="SUQ24927.1"/>
    <property type="molecule type" value="Genomic_DNA"/>
</dbReference>
<accession>A0A380S6R7</accession>
<dbReference type="AlphaFoldDB" id="A0A380S6R7"/>
<name>A0A380S6R7_FIBSU</name>